<sequence length="739" mass="80518">MYQQPLHPQQTWSGPQFAQAPKPPTLSTWASAPVIPTMQNASGVAAPHLASHPSFVPPAPPGVNQQQWQNGRWMYTAPGGVCGAQQPHGPYPPPTLVGWNIPAAWGITPQYYHPPQMQRQPERSYWDTELTDNGLGLANMHIKNEPAAHSAGEGKDKDKAPHTPWAWVPRELDDDDSLQPSSSTPHRHRHTPQVQQPSPIEPAVRQNGTNASAPAGSAGYPGRSPAHARPSHAYFSIPVDQQHQPATDTASAPRTSLPPPAVYSAHIRQHSNPHPPATATHQPFAASGSQSAGSQPPHSAPPLERSHTLAAPTPQRPGQPESFTSIRQLRPTFSPAIVRTPNHYRYDSHPVVPSPRVGSWDEANSGNHSTGVSASANRHLTVAIPAVVPSPRVLPWSAHARVNDGGSPTPAPRHPRSSHTEPSHTARRLQTVQRSYSIPEPPRQALPVSRQNSMPVVASDPDSHLFTQSASSSMANLPQFAELPGALTSLSPLISTVSSESSESTVVRSDSPQPLFIPPRHSRSPSRSSPHRRSRASSRSSSSSPASSSSDSEEQERSVGRHRRRRKHRSPSDRHGRHRTYSGHSGHYASPYGGGVGGYVGPEVHTPQGRSPASSTHRSSSSSNPLPTPPQERRDPGFSLPPPQQPKPSSGSYRRVVRFGFWNRRGDYLTMDKYVVYAPHGRTNPPELDGYPPPTEGYMDHHGNFVKYDPTRKELPESLPRQGQPPLLPYDKFVTYLYL</sequence>
<protein>
    <submittedName>
        <fullName evidence="1">Uncharacterized protein</fullName>
    </submittedName>
</protein>
<name>A0ACC0UJ47_9AGAM</name>
<reference evidence="1" key="1">
    <citation type="submission" date="2021-03" db="EMBL/GenBank/DDBJ databases">
        <title>Evolutionary priming and transition to the ectomycorrhizal habit in an iconic lineage of mushroom-forming fungi: is preadaptation a requirement?</title>
        <authorList>
            <consortium name="DOE Joint Genome Institute"/>
            <person name="Looney B.P."/>
            <person name="Miyauchi S."/>
            <person name="Morin E."/>
            <person name="Drula E."/>
            <person name="Courty P.E."/>
            <person name="Chicoki N."/>
            <person name="Fauchery L."/>
            <person name="Kohler A."/>
            <person name="Kuo A."/>
            <person name="LaButti K."/>
            <person name="Pangilinan J."/>
            <person name="Lipzen A."/>
            <person name="Riley R."/>
            <person name="Andreopoulos W."/>
            <person name="He G."/>
            <person name="Johnson J."/>
            <person name="Barry K.W."/>
            <person name="Grigoriev I.V."/>
            <person name="Nagy L."/>
            <person name="Hibbett D."/>
            <person name="Henrissat B."/>
            <person name="Matheny P.B."/>
            <person name="Labbe J."/>
            <person name="Martin A.F."/>
        </authorList>
    </citation>
    <scope>NUCLEOTIDE SEQUENCE</scope>
    <source>
        <strain evidence="1">BPL698</strain>
    </source>
</reference>
<evidence type="ECO:0000313" key="2">
    <source>
        <dbReference type="Proteomes" id="UP001207468"/>
    </source>
</evidence>
<dbReference type="Proteomes" id="UP001207468">
    <property type="component" value="Unassembled WGS sequence"/>
</dbReference>
<proteinExistence type="predicted"/>
<accession>A0ACC0UJ47</accession>
<evidence type="ECO:0000313" key="1">
    <source>
        <dbReference type="EMBL" id="KAI9511676.1"/>
    </source>
</evidence>
<comment type="caution">
    <text evidence="1">The sequence shown here is derived from an EMBL/GenBank/DDBJ whole genome shotgun (WGS) entry which is preliminary data.</text>
</comment>
<dbReference type="EMBL" id="JAGFNK010000019">
    <property type="protein sequence ID" value="KAI9511676.1"/>
    <property type="molecule type" value="Genomic_DNA"/>
</dbReference>
<keyword evidence="2" id="KW-1185">Reference proteome</keyword>
<organism evidence="1 2">
    <name type="scientific">Russula earlei</name>
    <dbReference type="NCBI Taxonomy" id="71964"/>
    <lineage>
        <taxon>Eukaryota</taxon>
        <taxon>Fungi</taxon>
        <taxon>Dikarya</taxon>
        <taxon>Basidiomycota</taxon>
        <taxon>Agaricomycotina</taxon>
        <taxon>Agaricomycetes</taxon>
        <taxon>Russulales</taxon>
        <taxon>Russulaceae</taxon>
        <taxon>Russula</taxon>
    </lineage>
</organism>
<gene>
    <name evidence="1" type="ORF">F5148DRAFT_1146696</name>
</gene>